<dbReference type="RefSeq" id="WP_075363808.1">
    <property type="nucleotide sequence ID" value="NZ_MLBF01000005.1"/>
</dbReference>
<keyword evidence="3" id="KW-1185">Reference proteome</keyword>
<dbReference type="Proteomes" id="UP000186102">
    <property type="component" value="Unassembled WGS sequence"/>
</dbReference>
<comment type="caution">
    <text evidence="2">The sequence shown here is derived from an EMBL/GenBank/DDBJ whole genome shotgun (WGS) entry which is preliminary data.</text>
</comment>
<proteinExistence type="predicted"/>
<name>A0A1Q8R009_9FIRM</name>
<dbReference type="EMBL" id="MLBF01000005">
    <property type="protein sequence ID" value="OLN32927.1"/>
    <property type="molecule type" value="Genomic_DNA"/>
</dbReference>
<dbReference type="AlphaFoldDB" id="A0A1Q8R009"/>
<dbReference type="Pfam" id="PF02613">
    <property type="entry name" value="Nitrate_red_del"/>
    <property type="match status" value="1"/>
</dbReference>
<dbReference type="InterPro" id="IPR036411">
    <property type="entry name" value="TorD-like_sf"/>
</dbReference>
<accession>A0A1Q8R009</accession>
<sequence length="221" mass="25966">MTQAADFQNESATRANLYSLFAGGLARKVDDSWLNPRFREKLKMGLPDISGKEELVKALKRAEEDPEYFKELQLDYDALLNVPGPKLTFPYESCYTHRNIDGTYGRLWQEPAQDMHRILKEWEIAFAEGWDLIPDHIALELFFMAKLCRRTSTAKNVEDEERLQEWQVRFFQAHLNSWIFEFVNVLEMKADTDFYRGMAHLLRAFLEEEKEGLTDSMEQIV</sequence>
<dbReference type="SUPFAM" id="SSF89155">
    <property type="entry name" value="TorD-like"/>
    <property type="match status" value="1"/>
</dbReference>
<evidence type="ECO:0000256" key="1">
    <source>
        <dbReference type="ARBA" id="ARBA00023186"/>
    </source>
</evidence>
<evidence type="ECO:0000313" key="3">
    <source>
        <dbReference type="Proteomes" id="UP000186102"/>
    </source>
</evidence>
<reference evidence="2 3" key="1">
    <citation type="submission" date="2016-09" db="EMBL/GenBank/DDBJ databases">
        <title>Complete genome of Desulfosporosinus sp. OL.</title>
        <authorList>
            <person name="Mardanov A."/>
            <person name="Beletsky A."/>
            <person name="Panova A."/>
            <person name="Karnachuk O."/>
            <person name="Ravin N."/>
        </authorList>
    </citation>
    <scope>NUCLEOTIDE SEQUENCE [LARGE SCALE GENOMIC DNA]</scope>
    <source>
        <strain evidence="2 3">OL</strain>
    </source>
</reference>
<dbReference type="PANTHER" id="PTHR34227:SF11">
    <property type="entry name" value="CHAPERONE PROTEIN TORD"/>
    <property type="match status" value="1"/>
</dbReference>
<evidence type="ECO:0000313" key="2">
    <source>
        <dbReference type="EMBL" id="OLN32927.1"/>
    </source>
</evidence>
<organism evidence="2 3">
    <name type="scientific">Desulfosporosinus metallidurans</name>
    <dbReference type="NCBI Taxonomy" id="1888891"/>
    <lineage>
        <taxon>Bacteria</taxon>
        <taxon>Bacillati</taxon>
        <taxon>Bacillota</taxon>
        <taxon>Clostridia</taxon>
        <taxon>Eubacteriales</taxon>
        <taxon>Desulfitobacteriaceae</taxon>
        <taxon>Desulfosporosinus</taxon>
    </lineage>
</organism>
<dbReference type="InterPro" id="IPR020945">
    <property type="entry name" value="DMSO/NO3_reduct_chaperone"/>
</dbReference>
<dbReference type="InterPro" id="IPR050289">
    <property type="entry name" value="TorD/DmsD_chaperones"/>
</dbReference>
<dbReference type="OrthoDB" id="9795302at2"/>
<keyword evidence="1" id="KW-0143">Chaperone</keyword>
<dbReference type="PANTHER" id="PTHR34227">
    <property type="entry name" value="CHAPERONE PROTEIN YCDY"/>
    <property type="match status" value="1"/>
</dbReference>
<protein>
    <submittedName>
        <fullName evidence="2">Cytoplasmic chaperone TorD</fullName>
    </submittedName>
</protein>
<dbReference type="Gene3D" id="1.10.3480.10">
    <property type="entry name" value="TorD-like"/>
    <property type="match status" value="1"/>
</dbReference>
<dbReference type="STRING" id="1888891.DSOL_1038"/>
<gene>
    <name evidence="2" type="ORF">DSOL_1038</name>
</gene>